<dbReference type="InterPro" id="IPR025659">
    <property type="entry name" value="Tubby-like_C"/>
</dbReference>
<organism evidence="4 5">
    <name type="scientific">Allomyces macrogynus (strain ATCC 38327)</name>
    <name type="common">Allomyces javanicus var. macrogynus</name>
    <dbReference type="NCBI Taxonomy" id="578462"/>
    <lineage>
        <taxon>Eukaryota</taxon>
        <taxon>Fungi</taxon>
        <taxon>Fungi incertae sedis</taxon>
        <taxon>Blastocladiomycota</taxon>
        <taxon>Blastocladiomycetes</taxon>
        <taxon>Blastocladiales</taxon>
        <taxon>Blastocladiaceae</taxon>
        <taxon>Allomyces</taxon>
    </lineage>
</organism>
<reference evidence="5" key="2">
    <citation type="submission" date="2009-11" db="EMBL/GenBank/DDBJ databases">
        <title>The Genome Sequence of Allomyces macrogynus strain ATCC 38327.</title>
        <authorList>
            <consortium name="The Broad Institute Genome Sequencing Platform"/>
            <person name="Russ C."/>
            <person name="Cuomo C."/>
            <person name="Shea T."/>
            <person name="Young S.K."/>
            <person name="Zeng Q."/>
            <person name="Koehrsen M."/>
            <person name="Haas B."/>
            <person name="Borodovsky M."/>
            <person name="Guigo R."/>
            <person name="Alvarado L."/>
            <person name="Berlin A."/>
            <person name="Borenstein D."/>
            <person name="Chen Z."/>
            <person name="Engels R."/>
            <person name="Freedman E."/>
            <person name="Gellesch M."/>
            <person name="Goldberg J."/>
            <person name="Griggs A."/>
            <person name="Gujja S."/>
            <person name="Heiman D."/>
            <person name="Hepburn T."/>
            <person name="Howarth C."/>
            <person name="Jen D."/>
            <person name="Larson L."/>
            <person name="Lewis B."/>
            <person name="Mehta T."/>
            <person name="Park D."/>
            <person name="Pearson M."/>
            <person name="Roberts A."/>
            <person name="Saif S."/>
            <person name="Shenoy N."/>
            <person name="Sisk P."/>
            <person name="Stolte C."/>
            <person name="Sykes S."/>
            <person name="Walk T."/>
            <person name="White J."/>
            <person name="Yandava C."/>
            <person name="Burger G."/>
            <person name="Gray M.W."/>
            <person name="Holland P.W.H."/>
            <person name="King N."/>
            <person name="Lang F.B.F."/>
            <person name="Roger A.J."/>
            <person name="Ruiz-Trillo I."/>
            <person name="Lander E."/>
            <person name="Nusbaum C."/>
        </authorList>
    </citation>
    <scope>NUCLEOTIDE SEQUENCE [LARGE SCALE GENOMIC DNA]</scope>
    <source>
        <strain evidence="5">ATCC 38327</strain>
    </source>
</reference>
<dbReference type="OrthoDB" id="8775810at2759"/>
<dbReference type="AlphaFoldDB" id="A0A0L0SZ68"/>
<dbReference type="Gene3D" id="3.20.90.10">
    <property type="entry name" value="Tubby Protein, Chain A"/>
    <property type="match status" value="1"/>
</dbReference>
<dbReference type="STRING" id="578462.A0A0L0SZ68"/>
<feature type="compositionally biased region" description="Low complexity" evidence="2">
    <location>
        <begin position="44"/>
        <end position="66"/>
    </location>
</feature>
<dbReference type="EMBL" id="GG745353">
    <property type="protein sequence ID" value="KNE67604.1"/>
    <property type="molecule type" value="Genomic_DNA"/>
</dbReference>
<dbReference type="GO" id="GO:0061512">
    <property type="term" value="P:protein localization to cilium"/>
    <property type="evidence" value="ECO:0007669"/>
    <property type="project" value="TreeGrafter"/>
</dbReference>
<dbReference type="GO" id="GO:0005929">
    <property type="term" value="C:cilium"/>
    <property type="evidence" value="ECO:0007669"/>
    <property type="project" value="TreeGrafter"/>
</dbReference>
<dbReference type="eggNOG" id="KOG2502">
    <property type="taxonomic scope" value="Eukaryota"/>
</dbReference>
<evidence type="ECO:0000259" key="3">
    <source>
        <dbReference type="Pfam" id="PF01167"/>
    </source>
</evidence>
<accession>A0A0L0SZ68</accession>
<dbReference type="PANTHER" id="PTHR16517:SF7">
    <property type="entry name" value="PROTEIN KING TUBBY"/>
    <property type="match status" value="1"/>
</dbReference>
<dbReference type="Proteomes" id="UP000054350">
    <property type="component" value="Unassembled WGS sequence"/>
</dbReference>
<sequence length="414" mass="45078">MDPPPPTMHARTRETTSSSSDDDDDARAPVHTAGGVHEPRPTTHAAAHTIIEPPATPTTAEAAAAASSGMGRSQSTPAGLASGFPRPTQRGFNQHAFYGTVPPSAIPRSTSEGGLAAPDNGIDPLSGDDEQVAPLPNDPATRPVLELFDHTLGDGTTLVPRPSEVADFLRQPVPQGHKVQCRIVRHRDGMDKMAPGYEVFLEFGQQRFFVMSARKLKKRNGSTYGIYLAPLDQIQKSSALAKVRSNFLGTAFTITAPVRDTPRPRDGAVKPREELAAVLYEPNILGFKGPRKMTILLPTMTKSGERERIIPTQESETLLGRMKTGNDPKLLVLHNKAPQWNEDTHSYVLNFNGRVTVASVKNFQIVHDNDIDYIIMQFGRTEDGTFAMDCQYPVSPLQCLGMCLTSFDAKLACE</sequence>
<proteinExistence type="inferred from homology"/>
<protein>
    <recommendedName>
        <fullName evidence="3">Tubby C-terminal domain-containing protein</fullName>
    </recommendedName>
</protein>
<dbReference type="VEuPathDB" id="FungiDB:AMAG_12057"/>
<name>A0A0L0SZ68_ALLM3</name>
<dbReference type="PRINTS" id="PR01573">
    <property type="entry name" value="SUPERTUBBY"/>
</dbReference>
<evidence type="ECO:0000313" key="5">
    <source>
        <dbReference type="Proteomes" id="UP000054350"/>
    </source>
</evidence>
<evidence type="ECO:0000313" key="4">
    <source>
        <dbReference type="EMBL" id="KNE67604.1"/>
    </source>
</evidence>
<feature type="region of interest" description="Disordered" evidence="2">
    <location>
        <begin position="1"/>
        <end position="139"/>
    </location>
</feature>
<comment type="similarity">
    <text evidence="1">Belongs to the TUB family.</text>
</comment>
<feature type="domain" description="Tubby C-terminal" evidence="3">
    <location>
        <begin position="169"/>
        <end position="408"/>
    </location>
</feature>
<dbReference type="Pfam" id="PF01167">
    <property type="entry name" value="Tub"/>
    <property type="match status" value="1"/>
</dbReference>
<evidence type="ECO:0000256" key="1">
    <source>
        <dbReference type="ARBA" id="ARBA00007129"/>
    </source>
</evidence>
<dbReference type="PANTHER" id="PTHR16517">
    <property type="entry name" value="TUBBY-RELATED"/>
    <property type="match status" value="1"/>
</dbReference>
<gene>
    <name evidence="4" type="ORF">AMAG_12057</name>
</gene>
<keyword evidence="5" id="KW-1185">Reference proteome</keyword>
<dbReference type="InterPro" id="IPR000007">
    <property type="entry name" value="Tubby_C"/>
</dbReference>
<dbReference type="SUPFAM" id="SSF54518">
    <property type="entry name" value="Tubby C-terminal domain-like"/>
    <property type="match status" value="1"/>
</dbReference>
<evidence type="ECO:0000256" key="2">
    <source>
        <dbReference type="SAM" id="MobiDB-lite"/>
    </source>
</evidence>
<reference evidence="4 5" key="1">
    <citation type="submission" date="2009-11" db="EMBL/GenBank/DDBJ databases">
        <title>Annotation of Allomyces macrogynus ATCC 38327.</title>
        <authorList>
            <consortium name="The Broad Institute Genome Sequencing Platform"/>
            <person name="Russ C."/>
            <person name="Cuomo C."/>
            <person name="Burger G."/>
            <person name="Gray M.W."/>
            <person name="Holland P.W.H."/>
            <person name="King N."/>
            <person name="Lang F.B.F."/>
            <person name="Roger A.J."/>
            <person name="Ruiz-Trillo I."/>
            <person name="Young S.K."/>
            <person name="Zeng Q."/>
            <person name="Gargeya S."/>
            <person name="Fitzgerald M."/>
            <person name="Haas B."/>
            <person name="Abouelleil A."/>
            <person name="Alvarado L."/>
            <person name="Arachchi H.M."/>
            <person name="Berlin A."/>
            <person name="Chapman S.B."/>
            <person name="Gearin G."/>
            <person name="Goldberg J."/>
            <person name="Griggs A."/>
            <person name="Gujja S."/>
            <person name="Hansen M."/>
            <person name="Heiman D."/>
            <person name="Howarth C."/>
            <person name="Larimer J."/>
            <person name="Lui A."/>
            <person name="MacDonald P.J.P."/>
            <person name="McCowen C."/>
            <person name="Montmayeur A."/>
            <person name="Murphy C."/>
            <person name="Neiman D."/>
            <person name="Pearson M."/>
            <person name="Priest M."/>
            <person name="Roberts A."/>
            <person name="Saif S."/>
            <person name="Shea T."/>
            <person name="Sisk P."/>
            <person name="Stolte C."/>
            <person name="Sykes S."/>
            <person name="Wortman J."/>
            <person name="Nusbaum C."/>
            <person name="Birren B."/>
        </authorList>
    </citation>
    <scope>NUCLEOTIDE SEQUENCE [LARGE SCALE GENOMIC DNA]</scope>
    <source>
        <strain evidence="4 5">ATCC 38327</strain>
    </source>
</reference>